<dbReference type="EMBL" id="JAACJO010000015">
    <property type="protein sequence ID" value="KAF5350032.1"/>
    <property type="molecule type" value="Genomic_DNA"/>
</dbReference>
<evidence type="ECO:0000256" key="1">
    <source>
        <dbReference type="ARBA" id="ARBA00022737"/>
    </source>
</evidence>
<feature type="region of interest" description="Disordered" evidence="2">
    <location>
        <begin position="112"/>
        <end position="189"/>
    </location>
</feature>
<proteinExistence type="predicted"/>
<sequence length="834" mass="93608">MLWLSAVIRVLKVRSLDAAIRCRSQPHSVHLPLPSPIMPWFNKSLKIQDILPGRKKRKNNASPVNTGNPSLDSPVKPLQQPNSTHGDQWIANESGILSPALVLPRIDISSPGASHLSTPAPSSLGTTRHSPSRSVSSIHSANTNKSQINDISPSERPAHHLSTQGPTSGHSAHHVSNSHTSSRQPYQAGSSYLTGARDFSVGNLVVIGHSEGTSQSWGERGREALQRLEDKAMPSAMLNSKERAYPPRCTQNTRQVLRDRIFHWGTTEGDSSNQRLFWLSGPAGIGKSAVAQTVAEDFKKKGLLGATFFFSRPNKRDDPDAVIPTLVYQLTQLIPHYKSLITEQLINTRFILDYERESMFEALITNPFRSLPTQSHPECHKPLLMVLDGLDECNGFKAQREFVEMISRFSQAEGGSMFRWLICSRPEPNLKAAFLDVGQTCQQEILKVDDSDAQKDAIRILKTGFTEIRKKYPDQLPPDWPDESQIIYIAHRASGHLGFASFIIRFIGDEDYDDPSGQLDTCMRFLGGISGPEDANPLHTLDLLYTQILSGIPTHIIRTTRLIIGFFILYGNKDLTALVLANILGLDQVSFYRALRRLHSVIRVPPASEAHEKSIQIYHASFSDYLKDPTRSGKFVLNEQEVHCPEVAFWGLNWLGYWCQGRSSNPIKHLFASKQQSLSGLPWPPPESDRDSVIDSLRKISFVPCWKACPLVPEASLELLIKALQNLDFNLPYSEEWYSETEVFAHFIRWMLSLTPGYEPPVVVDRWHVAGQGDLRTKGEMTIWHCDDDPYAFVASFLEDVTRADHYAIHLRLGRSNPKAVRLAITKYTDPRFL</sequence>
<feature type="compositionally biased region" description="Polar residues" evidence="2">
    <location>
        <begin position="141"/>
        <end position="152"/>
    </location>
</feature>
<dbReference type="AlphaFoldDB" id="A0A8H5D0P9"/>
<feature type="domain" description="Nephrocystin 3-like N-terminal" evidence="3">
    <location>
        <begin position="270"/>
        <end position="425"/>
    </location>
</feature>
<dbReference type="Proteomes" id="UP000559027">
    <property type="component" value="Unassembled WGS sequence"/>
</dbReference>
<dbReference type="Gene3D" id="3.40.50.300">
    <property type="entry name" value="P-loop containing nucleotide triphosphate hydrolases"/>
    <property type="match status" value="1"/>
</dbReference>
<dbReference type="OrthoDB" id="3038309at2759"/>
<reference evidence="4 5" key="1">
    <citation type="journal article" date="2020" name="ISME J.">
        <title>Uncovering the hidden diversity of litter-decomposition mechanisms in mushroom-forming fungi.</title>
        <authorList>
            <person name="Floudas D."/>
            <person name="Bentzer J."/>
            <person name="Ahren D."/>
            <person name="Johansson T."/>
            <person name="Persson P."/>
            <person name="Tunlid A."/>
        </authorList>
    </citation>
    <scope>NUCLEOTIDE SEQUENCE [LARGE SCALE GENOMIC DNA]</scope>
    <source>
        <strain evidence="4 5">CBS 146.42</strain>
    </source>
</reference>
<accession>A0A8H5D0P9</accession>
<protein>
    <recommendedName>
        <fullName evidence="3">Nephrocystin 3-like N-terminal domain-containing protein</fullName>
    </recommendedName>
</protein>
<evidence type="ECO:0000259" key="3">
    <source>
        <dbReference type="Pfam" id="PF24883"/>
    </source>
</evidence>
<dbReference type="PANTHER" id="PTHR10039">
    <property type="entry name" value="AMELOGENIN"/>
    <property type="match status" value="1"/>
</dbReference>
<feature type="compositionally biased region" description="Polar residues" evidence="2">
    <location>
        <begin position="161"/>
        <end position="189"/>
    </location>
</feature>
<keyword evidence="1" id="KW-0677">Repeat</keyword>
<dbReference type="InterPro" id="IPR056884">
    <property type="entry name" value="NPHP3-like_N"/>
</dbReference>
<feature type="compositionally biased region" description="Polar residues" evidence="2">
    <location>
        <begin position="112"/>
        <end position="127"/>
    </location>
</feature>
<evidence type="ECO:0000313" key="4">
    <source>
        <dbReference type="EMBL" id="KAF5350032.1"/>
    </source>
</evidence>
<dbReference type="PANTHER" id="PTHR10039:SF5">
    <property type="entry name" value="NACHT DOMAIN-CONTAINING PROTEIN"/>
    <property type="match status" value="1"/>
</dbReference>
<feature type="compositionally biased region" description="Low complexity" evidence="2">
    <location>
        <begin position="128"/>
        <end position="140"/>
    </location>
</feature>
<dbReference type="Pfam" id="PF24883">
    <property type="entry name" value="NPHP3_N"/>
    <property type="match status" value="1"/>
</dbReference>
<evidence type="ECO:0000256" key="2">
    <source>
        <dbReference type="SAM" id="MobiDB-lite"/>
    </source>
</evidence>
<feature type="region of interest" description="Disordered" evidence="2">
    <location>
        <begin position="54"/>
        <end position="89"/>
    </location>
</feature>
<name>A0A8H5D0P9_9AGAR</name>
<keyword evidence="5" id="KW-1185">Reference proteome</keyword>
<organism evidence="4 5">
    <name type="scientific">Leucocoprinus leucothites</name>
    <dbReference type="NCBI Taxonomy" id="201217"/>
    <lineage>
        <taxon>Eukaryota</taxon>
        <taxon>Fungi</taxon>
        <taxon>Dikarya</taxon>
        <taxon>Basidiomycota</taxon>
        <taxon>Agaricomycotina</taxon>
        <taxon>Agaricomycetes</taxon>
        <taxon>Agaricomycetidae</taxon>
        <taxon>Agaricales</taxon>
        <taxon>Agaricineae</taxon>
        <taxon>Agaricaceae</taxon>
        <taxon>Leucocoprinus</taxon>
    </lineage>
</organism>
<dbReference type="InterPro" id="IPR027417">
    <property type="entry name" value="P-loop_NTPase"/>
</dbReference>
<comment type="caution">
    <text evidence="4">The sequence shown here is derived from an EMBL/GenBank/DDBJ whole genome shotgun (WGS) entry which is preliminary data.</text>
</comment>
<feature type="compositionally biased region" description="Polar residues" evidence="2">
    <location>
        <begin position="60"/>
        <end position="71"/>
    </location>
</feature>
<gene>
    <name evidence="4" type="ORF">D9756_009044</name>
</gene>
<evidence type="ECO:0000313" key="5">
    <source>
        <dbReference type="Proteomes" id="UP000559027"/>
    </source>
</evidence>
<dbReference type="SUPFAM" id="SSF52540">
    <property type="entry name" value="P-loop containing nucleoside triphosphate hydrolases"/>
    <property type="match status" value="1"/>
</dbReference>